<feature type="compositionally biased region" description="Basic and acidic residues" evidence="1">
    <location>
        <begin position="316"/>
        <end position="340"/>
    </location>
</feature>
<feature type="region of interest" description="Disordered" evidence="1">
    <location>
        <begin position="1"/>
        <end position="30"/>
    </location>
</feature>
<evidence type="ECO:0000313" key="3">
    <source>
        <dbReference type="Proteomes" id="UP001521785"/>
    </source>
</evidence>
<comment type="caution">
    <text evidence="2">The sequence shown here is derived from an EMBL/GenBank/DDBJ whole genome shotgun (WGS) entry which is preliminary data.</text>
</comment>
<evidence type="ECO:0000256" key="1">
    <source>
        <dbReference type="SAM" id="MobiDB-lite"/>
    </source>
</evidence>
<accession>A0ABR3R5Z0</accession>
<feature type="compositionally biased region" description="Pro residues" evidence="1">
    <location>
        <begin position="16"/>
        <end position="29"/>
    </location>
</feature>
<dbReference type="Proteomes" id="UP001521785">
    <property type="component" value="Unassembled WGS sequence"/>
</dbReference>
<organism evidence="2 3">
    <name type="scientific">Paraconiothyrium brasiliense</name>
    <dbReference type="NCBI Taxonomy" id="300254"/>
    <lineage>
        <taxon>Eukaryota</taxon>
        <taxon>Fungi</taxon>
        <taxon>Dikarya</taxon>
        <taxon>Ascomycota</taxon>
        <taxon>Pezizomycotina</taxon>
        <taxon>Dothideomycetes</taxon>
        <taxon>Pleosporomycetidae</taxon>
        <taxon>Pleosporales</taxon>
        <taxon>Massarineae</taxon>
        <taxon>Didymosphaeriaceae</taxon>
        <taxon>Paraconiothyrium</taxon>
    </lineage>
</organism>
<proteinExistence type="predicted"/>
<reference evidence="2 3" key="1">
    <citation type="submission" date="2024-02" db="EMBL/GenBank/DDBJ databases">
        <title>De novo assembly and annotation of 12 fungi associated with fruit tree decline syndrome in Ontario, Canada.</title>
        <authorList>
            <person name="Sulman M."/>
            <person name="Ellouze W."/>
            <person name="Ilyukhin E."/>
        </authorList>
    </citation>
    <scope>NUCLEOTIDE SEQUENCE [LARGE SCALE GENOMIC DNA]</scope>
    <source>
        <strain evidence="2 3">M42-189</strain>
    </source>
</reference>
<feature type="compositionally biased region" description="Basic and acidic residues" evidence="1">
    <location>
        <begin position="104"/>
        <end position="121"/>
    </location>
</feature>
<gene>
    <name evidence="2" type="ORF">SLS60_007411</name>
</gene>
<feature type="compositionally biased region" description="Polar residues" evidence="1">
    <location>
        <begin position="254"/>
        <end position="276"/>
    </location>
</feature>
<protein>
    <submittedName>
        <fullName evidence="2">Uncharacterized protein</fullName>
    </submittedName>
</protein>
<dbReference type="EMBL" id="JAKJXO020000010">
    <property type="protein sequence ID" value="KAL1599608.1"/>
    <property type="molecule type" value="Genomic_DNA"/>
</dbReference>
<keyword evidence="3" id="KW-1185">Reference proteome</keyword>
<name>A0ABR3R5Z0_9PLEO</name>
<sequence>MRKHRDSIRDARLPSSSPPPIAADLPPPKTEYMLTGVDKFDLRDDEWMMVEDELLQTAKLFTQHLHLAEYETLKAKMGERRKEAAARPVVANAQPSTEGHFKRKAQEQAKKQEKALREVISTHDSSSEGDEDPQRAIPNRSTPSLPPPRTSSTARALATSKPLQTTRGVPHKNASDSDDLDTPMPKPPTLPPKASADQGPAKEPGGFVKPAIPSKTPNKPARGQRRNLWDDWDELAAKPKASIPAPSPLRTPDRASSTKKTVGPSTAQNSPSPTDSLHTKISKRTDNGISTPSKRLKLTKDDDEFNKHGSNALTKDTTDRVASRNAGKDLDDKKKQKYDDIPTFLF</sequence>
<evidence type="ECO:0000313" key="2">
    <source>
        <dbReference type="EMBL" id="KAL1599608.1"/>
    </source>
</evidence>
<feature type="region of interest" description="Disordered" evidence="1">
    <location>
        <begin position="78"/>
        <end position="346"/>
    </location>
</feature>